<evidence type="ECO:0000256" key="1">
    <source>
        <dbReference type="SAM" id="MobiDB-lite"/>
    </source>
</evidence>
<proteinExistence type="predicted"/>
<dbReference type="EMBL" id="CP021744">
    <property type="protein sequence ID" value="ARZ69931.1"/>
    <property type="molecule type" value="Genomic_DNA"/>
</dbReference>
<gene>
    <name evidence="4" type="ORF">SMD11_4325</name>
</gene>
<dbReference type="GO" id="GO:0016787">
    <property type="term" value="F:hydrolase activity"/>
    <property type="evidence" value="ECO:0007669"/>
    <property type="project" value="UniProtKB-KW"/>
</dbReference>
<dbReference type="Pfam" id="PF13472">
    <property type="entry name" value="Lipase_GDSL_2"/>
    <property type="match status" value="1"/>
</dbReference>
<dbReference type="PANTHER" id="PTHR43784">
    <property type="entry name" value="GDSL-LIKE LIPASE/ACYLHYDROLASE, PUTATIVE (AFU_ORTHOLOGUE AFUA_2G00820)-RELATED"/>
    <property type="match status" value="1"/>
</dbReference>
<feature type="transmembrane region" description="Helical" evidence="2">
    <location>
        <begin position="12"/>
        <end position="33"/>
    </location>
</feature>
<organism evidence="4 5">
    <name type="scientific">Streptomyces albireticuli</name>
    <dbReference type="NCBI Taxonomy" id="1940"/>
    <lineage>
        <taxon>Bacteria</taxon>
        <taxon>Bacillati</taxon>
        <taxon>Actinomycetota</taxon>
        <taxon>Actinomycetes</taxon>
        <taxon>Kitasatosporales</taxon>
        <taxon>Streptomycetaceae</taxon>
        <taxon>Streptomyces</taxon>
    </lineage>
</organism>
<dbReference type="InterPro" id="IPR013830">
    <property type="entry name" value="SGNH_hydro"/>
</dbReference>
<dbReference type="SUPFAM" id="SSF52266">
    <property type="entry name" value="SGNH hydrolase"/>
    <property type="match status" value="1"/>
</dbReference>
<protein>
    <submittedName>
        <fullName evidence="4">SGNH hydrolase</fullName>
    </submittedName>
</protein>
<evidence type="ECO:0000256" key="2">
    <source>
        <dbReference type="SAM" id="Phobius"/>
    </source>
</evidence>
<dbReference type="Proteomes" id="UP000195755">
    <property type="component" value="Chromosome"/>
</dbReference>
<keyword evidence="2" id="KW-0812">Transmembrane</keyword>
<dbReference type="InterPro" id="IPR036514">
    <property type="entry name" value="SGNH_hydro_sf"/>
</dbReference>
<dbReference type="AlphaFoldDB" id="A0A1Z2L6U2"/>
<dbReference type="CDD" id="cd01830">
    <property type="entry name" value="XynE_like"/>
    <property type="match status" value="1"/>
</dbReference>
<keyword evidence="4" id="KW-0378">Hydrolase</keyword>
<evidence type="ECO:0000313" key="5">
    <source>
        <dbReference type="Proteomes" id="UP000195755"/>
    </source>
</evidence>
<dbReference type="KEGG" id="salj:SMD11_4325"/>
<sequence>MNRPPLPRGAAYAVLAALAAVVILVSTAIFIGVGGHDGQATTSTRDNHGTAEPAASGEWIGSWATSPSAAEPNTSKGYAGQSIRNVVHTSIGGTGARIQLSNLYGAQPLAVTHASLALAAAPGSPAAAPGSMRRLTFGGQPTVTIPAGRSLLSDPVRLLVPAAADLLVTTYSPTPSGPVTYHPHARQLSFMARGDRTEDTQGLGFAAKGPYWRYLTAVDVWTQESHGAVVAIGDSITDGVTSTLGANRRWTDFLAARLRTEAGAPRYGVLNEGISGNRVLLGNSGPAPVNNPSGIDRFDRDVLSRTGARVVVMELGINDILRRPQQKDPQQIVNGLRQLVARAHARGMRVVGSTLMPFEGHKGAVPGQEVTRQGVNAMIRAGGVFDDVVDFDAALRDPENPGQLLPAYDSGDHLHPSDAGYAAMARALNLETLKGQAAARL</sequence>
<feature type="domain" description="SGNH hydrolase-type esterase" evidence="3">
    <location>
        <begin position="231"/>
        <end position="423"/>
    </location>
</feature>
<feature type="compositionally biased region" description="Polar residues" evidence="1">
    <location>
        <begin position="63"/>
        <end position="77"/>
    </location>
</feature>
<feature type="region of interest" description="Disordered" evidence="1">
    <location>
        <begin position="38"/>
        <end position="77"/>
    </location>
</feature>
<accession>A0A1Z2L6U2</accession>
<dbReference type="PANTHER" id="PTHR43784:SF2">
    <property type="entry name" value="GDSL-LIKE LIPASE_ACYLHYDROLASE, PUTATIVE (AFU_ORTHOLOGUE AFUA_2G00820)-RELATED"/>
    <property type="match status" value="1"/>
</dbReference>
<dbReference type="OrthoDB" id="1828825at2"/>
<reference evidence="4 5" key="1">
    <citation type="submission" date="2017-06" db="EMBL/GenBank/DDBJ databases">
        <title>Streptomyces albireticuli Genome sequencing and assembly.</title>
        <authorList>
            <person name="Wang Y."/>
            <person name="Du B."/>
            <person name="Ding Y."/>
            <person name="Liu H."/>
            <person name="Hou Q."/>
            <person name="Liu K."/>
            <person name="Yao L."/>
            <person name="Wang C."/>
        </authorList>
    </citation>
    <scope>NUCLEOTIDE SEQUENCE [LARGE SCALE GENOMIC DNA]</scope>
    <source>
        <strain evidence="4 5">MDJK11</strain>
    </source>
</reference>
<keyword evidence="2" id="KW-0472">Membrane</keyword>
<name>A0A1Z2L6U2_9ACTN</name>
<evidence type="ECO:0000259" key="3">
    <source>
        <dbReference type="Pfam" id="PF13472"/>
    </source>
</evidence>
<dbReference type="InterPro" id="IPR053140">
    <property type="entry name" value="GDSL_Rv0518-like"/>
</dbReference>
<dbReference type="Gene3D" id="3.40.50.1110">
    <property type="entry name" value="SGNH hydrolase"/>
    <property type="match status" value="1"/>
</dbReference>
<dbReference type="RefSeq" id="WP_087927969.1">
    <property type="nucleotide sequence ID" value="NZ_CP021744.1"/>
</dbReference>
<evidence type="ECO:0000313" key="4">
    <source>
        <dbReference type="EMBL" id="ARZ69931.1"/>
    </source>
</evidence>
<keyword evidence="2" id="KW-1133">Transmembrane helix</keyword>